<evidence type="ECO:0000313" key="2">
    <source>
        <dbReference type="Proteomes" id="UP000225655"/>
    </source>
</evidence>
<gene>
    <name evidence="1" type="ORF">SEA_MAVERICK_32</name>
</gene>
<accession>A0A0M4RCQ0</accession>
<reference evidence="1 2" key="1">
    <citation type="submission" date="2015-07" db="EMBL/GenBank/DDBJ databases">
        <authorList>
            <person name="Loviza R.A."/>
            <person name="Abdel M.A."/>
            <person name="Rubia G.C."/>
            <person name="Walstead R.N."/>
            <person name="Shah Z.V."/>
            <person name="Tahir R."/>
            <person name="Campbell R.A."/>
            <person name="Williamson S.M."/>
            <person name="Anderson J."/>
            <person name="Padolina J."/>
            <person name="Johnson A."/>
            <person name="Serrano M.G."/>
            <person name="Buck G."/>
            <person name="Lee V."/>
            <person name="Wang Y."/>
            <person name="Carvalho R."/>
            <person name="Voegtly L."/>
            <person name="Shi R."/>
            <person name="Duckworth R."/>
            <person name="Johnson A."/>
            <person name="Walstead R."/>
            <person name="Shah Z."/>
            <person name="Kiflezghi M."/>
            <person name="Wade K."/>
            <person name="Delesalle V.A."/>
            <person name="Bradley K.W."/>
            <person name="Asai D.J."/>
            <person name="Bowman C.A."/>
            <person name="Russell D.A."/>
            <person name="Pope W.H."/>
            <person name="Jacobs-Sera D."/>
            <person name="Hendrix R.W."/>
            <person name="Hatfull G.F."/>
        </authorList>
    </citation>
    <scope>NUCLEOTIDE SEQUENCE [LARGE SCALE GENOMIC DNA]</scope>
</reference>
<organism evidence="1 2">
    <name type="scientific">Mycobacterium phage Maverick</name>
    <dbReference type="NCBI Taxonomy" id="1701799"/>
    <lineage>
        <taxon>Viruses</taxon>
        <taxon>Duplodnaviria</taxon>
        <taxon>Heunggongvirae</taxon>
        <taxon>Uroviricota</taxon>
        <taxon>Caudoviricetes</taxon>
        <taxon>Backyardiganvirus</taxon>
        <taxon>Backyardiganvirus peaches</taxon>
    </lineage>
</organism>
<name>A0A0M4RCQ0_9CAUD</name>
<dbReference type="EMBL" id="KT365397">
    <property type="protein sequence ID" value="ALF01090.1"/>
    <property type="molecule type" value="Genomic_DNA"/>
</dbReference>
<evidence type="ECO:0000313" key="1">
    <source>
        <dbReference type="EMBL" id="ALF01090.1"/>
    </source>
</evidence>
<sequence length="86" mass="9870">MTWLFDIAYARVCVMSNPVPYPYPVPSKRKPAPNPLFLTLSILSGFPTAFFLLLFVSGGTSIFVMIGFLWSAMWTWVWALMANRYR</sequence>
<dbReference type="Proteomes" id="UP000225655">
    <property type="component" value="Segment"/>
</dbReference>
<protein>
    <submittedName>
        <fullName evidence="1">Uncharacterized protein</fullName>
    </submittedName>
</protein>
<proteinExistence type="predicted"/>